<feature type="compositionally biased region" description="Basic and acidic residues" evidence="1">
    <location>
        <begin position="450"/>
        <end position="475"/>
    </location>
</feature>
<organism evidence="2 3">
    <name type="scientific">Bondarzewia mesenterica</name>
    <dbReference type="NCBI Taxonomy" id="1095465"/>
    <lineage>
        <taxon>Eukaryota</taxon>
        <taxon>Fungi</taxon>
        <taxon>Dikarya</taxon>
        <taxon>Basidiomycota</taxon>
        <taxon>Agaricomycotina</taxon>
        <taxon>Agaricomycetes</taxon>
        <taxon>Russulales</taxon>
        <taxon>Bondarzewiaceae</taxon>
        <taxon>Bondarzewia</taxon>
    </lineage>
</organism>
<name>A0A4S4LNK6_9AGAM</name>
<feature type="compositionally biased region" description="Low complexity" evidence="1">
    <location>
        <begin position="31"/>
        <end position="41"/>
    </location>
</feature>
<feature type="region of interest" description="Disordered" evidence="1">
    <location>
        <begin position="253"/>
        <end position="279"/>
    </location>
</feature>
<evidence type="ECO:0000313" key="2">
    <source>
        <dbReference type="EMBL" id="THH13794.1"/>
    </source>
</evidence>
<reference evidence="2 3" key="1">
    <citation type="submission" date="2019-02" db="EMBL/GenBank/DDBJ databases">
        <title>Genome sequencing of the rare red list fungi Bondarzewia mesenterica.</title>
        <authorList>
            <person name="Buettner E."/>
            <person name="Kellner H."/>
        </authorList>
    </citation>
    <scope>NUCLEOTIDE SEQUENCE [LARGE SCALE GENOMIC DNA]</scope>
    <source>
        <strain evidence="2 3">DSM 108281</strain>
    </source>
</reference>
<feature type="compositionally biased region" description="Polar residues" evidence="1">
    <location>
        <begin position="499"/>
        <end position="517"/>
    </location>
</feature>
<proteinExistence type="predicted"/>
<feature type="compositionally biased region" description="Low complexity" evidence="1">
    <location>
        <begin position="580"/>
        <end position="599"/>
    </location>
</feature>
<sequence>MGITSSVQQPEETDTTAPQDTPTDNGTSGRSSDQQKSVDVVSEAEKPGADNKDERRDPLGTTDTVEDSKLFEDRARVLPTNLSPKTYADATNLAAQYPEFASNILSLPLASVFSNHIQVDEPNWALARDSQPQTSMYAPRGHLNKPATRGKHVRNASQPTRDVVHAAKVERHALPVRVARSATRDKFDAENTPPQDRGTQRRDTRPIHVRAVQDGRSARGREGLRRTLHNDPPVVNTSALALVQKAIQETREAGAHARANTTRGSIQNQGHNRTKSRTERASVKLCVVNKTESDEKNPTPAIDVQNAAVARDQVEVKEAPPSARVSKATSNSTPAVAVHTTNPASEAVAPVLPVSQTTRFVVAPAEVKKTESASEPASYNSIVLQAPKIEVNRTEIARSKSRDLGSVATRFNTSTRRATTEYFRRRARERSVDLTAKQPIVLPQSDEGDQLARKDLSEERAQQEDLHQSKVDNHSAPRSLPAKCLEEEKSAPQVKIAPNSPSVSLRDSPTVAQSPQPTCKAESVIQLKDAIVALPDLVEDNTPPCSEANTPESAKAMFSFNPKAITFTPRSSPSPGATIARTSPPLTSSPSPAPLRSSSMTPLKYMAKSPSTLLYYSTPPAASAPLAHGITKPSMPSPLAYSYTPEQKAYHSFGYGAFPAKSMAPSFVPEMSPVTRDALELALEYAQTQAQAEAWALEEQQAKLLGMLASGAPGTSSRLGAGRSVTMPRLTHTPAKRNAHSVQDTMFTGTPPLSSNAAAACFGYRGPLAPASVNRTLIGERYGRFVREWGGEDASHVGHRRPRSLGGGMGNGFGYGGMN</sequence>
<feature type="region of interest" description="Disordered" evidence="1">
    <location>
        <begin position="180"/>
        <end position="209"/>
    </location>
</feature>
<feature type="compositionally biased region" description="Low complexity" evidence="1">
    <location>
        <begin position="15"/>
        <end position="24"/>
    </location>
</feature>
<feature type="region of interest" description="Disordered" evidence="1">
    <location>
        <begin position="567"/>
        <end position="599"/>
    </location>
</feature>
<evidence type="ECO:0000313" key="3">
    <source>
        <dbReference type="Proteomes" id="UP000310158"/>
    </source>
</evidence>
<dbReference type="AlphaFoldDB" id="A0A4S4LNK6"/>
<feature type="compositionally biased region" description="Polar residues" evidence="1">
    <location>
        <begin position="259"/>
        <end position="271"/>
    </location>
</feature>
<gene>
    <name evidence="2" type="ORF">EW146_g6465</name>
</gene>
<accession>A0A4S4LNK6</accession>
<evidence type="ECO:0000256" key="1">
    <source>
        <dbReference type="SAM" id="MobiDB-lite"/>
    </source>
</evidence>
<dbReference type="OrthoDB" id="3271306at2759"/>
<feature type="region of interest" description="Disordered" evidence="1">
    <location>
        <begin position="1"/>
        <end position="72"/>
    </location>
</feature>
<comment type="caution">
    <text evidence="2">The sequence shown here is derived from an EMBL/GenBank/DDBJ whole genome shotgun (WGS) entry which is preliminary data.</text>
</comment>
<dbReference type="EMBL" id="SGPL01000325">
    <property type="protein sequence ID" value="THH13794.1"/>
    <property type="molecule type" value="Genomic_DNA"/>
</dbReference>
<feature type="compositionally biased region" description="Basic and acidic residues" evidence="1">
    <location>
        <begin position="198"/>
        <end position="209"/>
    </location>
</feature>
<keyword evidence="3" id="KW-1185">Reference proteome</keyword>
<feature type="region of interest" description="Disordered" evidence="1">
    <location>
        <begin position="139"/>
        <end position="158"/>
    </location>
</feature>
<dbReference type="Proteomes" id="UP000310158">
    <property type="component" value="Unassembled WGS sequence"/>
</dbReference>
<feature type="compositionally biased region" description="Basic and acidic residues" evidence="1">
    <location>
        <begin position="43"/>
        <end position="58"/>
    </location>
</feature>
<protein>
    <submittedName>
        <fullName evidence="2">Uncharacterized protein</fullName>
    </submittedName>
</protein>
<feature type="region of interest" description="Disordered" evidence="1">
    <location>
        <begin position="314"/>
        <end position="335"/>
    </location>
</feature>
<feature type="region of interest" description="Disordered" evidence="1">
    <location>
        <begin position="434"/>
        <end position="518"/>
    </location>
</feature>